<dbReference type="eggNOG" id="COG5534">
    <property type="taxonomic scope" value="Bacteria"/>
</dbReference>
<dbReference type="EMBL" id="CP000781">
    <property type="protein sequence ID" value="ABS69237.1"/>
    <property type="molecule type" value="Genomic_DNA"/>
</dbReference>
<organism evidence="2 3">
    <name type="scientific">Xanthobacter autotrophicus (strain ATCC BAA-1158 / Py2)</name>
    <dbReference type="NCBI Taxonomy" id="78245"/>
    <lineage>
        <taxon>Bacteria</taxon>
        <taxon>Pseudomonadati</taxon>
        <taxon>Pseudomonadota</taxon>
        <taxon>Alphaproteobacteria</taxon>
        <taxon>Hyphomicrobiales</taxon>
        <taxon>Xanthobacteraceae</taxon>
        <taxon>Xanthobacter</taxon>
    </lineage>
</organism>
<dbReference type="Pfam" id="PF10134">
    <property type="entry name" value="RPA"/>
    <property type="match status" value="1"/>
</dbReference>
<dbReference type="InterPro" id="IPR018777">
    <property type="entry name" value="Replication_initiator_prot_A"/>
</dbReference>
<dbReference type="HOGENOM" id="CLU_050846_0_0_5"/>
<dbReference type="Proteomes" id="UP000002417">
    <property type="component" value="Chromosome"/>
</dbReference>
<gene>
    <name evidence="2" type="ordered locus">Xaut_4015</name>
</gene>
<feature type="region of interest" description="Disordered" evidence="1">
    <location>
        <begin position="281"/>
        <end position="384"/>
    </location>
</feature>
<evidence type="ECO:0000313" key="3">
    <source>
        <dbReference type="Proteomes" id="UP000002417"/>
    </source>
</evidence>
<sequence length="384" mass="43200">MAARHRSQPEREQLDLFRALPGAFAPRDAQDLMAYPFFSLSKTHRIAPIDFAAGDVSIRVEAVPDHGMATIWDADILIWAASQIVEARDAGLRTSRFMVATPYEILRFVGRGTSLRDYQRLKAALDRLQSTTVSTSIRQPAEGRRHRFSWINEWKERTDRDGRPAGIELIVPDWFYCAIVEDALVLTIDRAYFELTGGLDRWLYRLVRKHGGRQHSGWRFDFRHLHLKSGSLSPFKRFAFELRDIIRRQPLPGYTLFLEFDAGSRTLLAFEPACGQPVNPVVPSGTRCHVPSGTGPSCFREPKQGLTPSPKRQNRAPNLDSNIESNFKRRAGDVDNCAQPAQKPANPRTSKGECLPSFRKDGFQAPEPLPAADLPPANASGGRR</sequence>
<feature type="compositionally biased region" description="Polar residues" evidence="1">
    <location>
        <begin position="306"/>
        <end position="325"/>
    </location>
</feature>
<dbReference type="PhylomeDB" id="A7IMJ4"/>
<evidence type="ECO:0000256" key="1">
    <source>
        <dbReference type="SAM" id="MobiDB-lite"/>
    </source>
</evidence>
<proteinExistence type="predicted"/>
<protein>
    <submittedName>
        <fullName evidence="2">Replication protein A</fullName>
    </submittedName>
</protein>
<feature type="compositionally biased region" description="Low complexity" evidence="1">
    <location>
        <begin position="370"/>
        <end position="384"/>
    </location>
</feature>
<reference evidence="2 3" key="1">
    <citation type="submission" date="2007-07" db="EMBL/GenBank/DDBJ databases">
        <title>Complete sequence of chromosome of Xanthobacter autotrophicus Py2.</title>
        <authorList>
            <consortium name="US DOE Joint Genome Institute"/>
            <person name="Copeland A."/>
            <person name="Lucas S."/>
            <person name="Lapidus A."/>
            <person name="Barry K."/>
            <person name="Glavina del Rio T."/>
            <person name="Hammon N."/>
            <person name="Israni S."/>
            <person name="Dalin E."/>
            <person name="Tice H."/>
            <person name="Pitluck S."/>
            <person name="Sims D."/>
            <person name="Brettin T."/>
            <person name="Bruce D."/>
            <person name="Detter J.C."/>
            <person name="Han C."/>
            <person name="Tapia R."/>
            <person name="Brainard J."/>
            <person name="Schmutz J."/>
            <person name="Larimer F."/>
            <person name="Land M."/>
            <person name="Hauser L."/>
            <person name="Kyrpides N."/>
            <person name="Kim E."/>
            <person name="Ensigns S.A."/>
            <person name="Richardson P."/>
        </authorList>
    </citation>
    <scope>NUCLEOTIDE SEQUENCE [LARGE SCALE GENOMIC DNA]</scope>
    <source>
        <strain evidence="3">ATCC BAA-1158 / Py2</strain>
    </source>
</reference>
<evidence type="ECO:0000313" key="2">
    <source>
        <dbReference type="EMBL" id="ABS69237.1"/>
    </source>
</evidence>
<dbReference type="AlphaFoldDB" id="A7IMJ4"/>
<dbReference type="OrthoDB" id="581589at2"/>
<accession>A7IMJ4</accession>
<dbReference type="STRING" id="78245.Xaut_4015"/>
<dbReference type="KEGG" id="xau:Xaut_4015"/>
<name>A7IMJ4_XANP2</name>
<keyword evidence="3" id="KW-1185">Reference proteome</keyword>